<organism evidence="2 3">
    <name type="scientific">Anopheles maculatus</name>
    <dbReference type="NCBI Taxonomy" id="74869"/>
    <lineage>
        <taxon>Eukaryota</taxon>
        <taxon>Metazoa</taxon>
        <taxon>Ecdysozoa</taxon>
        <taxon>Arthropoda</taxon>
        <taxon>Hexapoda</taxon>
        <taxon>Insecta</taxon>
        <taxon>Pterygota</taxon>
        <taxon>Neoptera</taxon>
        <taxon>Endopterygota</taxon>
        <taxon>Diptera</taxon>
        <taxon>Nematocera</taxon>
        <taxon>Culicoidea</taxon>
        <taxon>Culicidae</taxon>
        <taxon>Anophelinae</taxon>
        <taxon>Anopheles</taxon>
        <taxon>Anopheles maculatus group</taxon>
    </lineage>
</organism>
<dbReference type="Proteomes" id="UP000075901">
    <property type="component" value="Unassembled WGS sequence"/>
</dbReference>
<keyword evidence="3" id="KW-1185">Reference proteome</keyword>
<proteinExistence type="predicted"/>
<evidence type="ECO:0000313" key="3">
    <source>
        <dbReference type="Proteomes" id="UP000075901"/>
    </source>
</evidence>
<evidence type="ECO:0000256" key="1">
    <source>
        <dbReference type="SAM" id="MobiDB-lite"/>
    </source>
</evidence>
<dbReference type="AlphaFoldDB" id="A0A182TAW6"/>
<feature type="compositionally biased region" description="Basic and acidic residues" evidence="1">
    <location>
        <begin position="114"/>
        <end position="125"/>
    </location>
</feature>
<feature type="compositionally biased region" description="Basic residues" evidence="1">
    <location>
        <begin position="206"/>
        <end position="216"/>
    </location>
</feature>
<reference evidence="3" key="1">
    <citation type="submission" date="2013-09" db="EMBL/GenBank/DDBJ databases">
        <title>The Genome Sequence of Anopheles maculatus species B.</title>
        <authorList>
            <consortium name="The Broad Institute Genomics Platform"/>
            <person name="Neafsey D.E."/>
            <person name="Besansky N."/>
            <person name="Howell P."/>
            <person name="Walton C."/>
            <person name="Young S.K."/>
            <person name="Zeng Q."/>
            <person name="Gargeya S."/>
            <person name="Fitzgerald M."/>
            <person name="Haas B."/>
            <person name="Abouelleil A."/>
            <person name="Allen A.W."/>
            <person name="Alvarado L."/>
            <person name="Arachchi H.M."/>
            <person name="Berlin A.M."/>
            <person name="Chapman S.B."/>
            <person name="Gainer-Dewar J."/>
            <person name="Goldberg J."/>
            <person name="Griggs A."/>
            <person name="Gujja S."/>
            <person name="Hansen M."/>
            <person name="Howarth C."/>
            <person name="Imamovic A."/>
            <person name="Ireland A."/>
            <person name="Larimer J."/>
            <person name="McCowan C."/>
            <person name="Murphy C."/>
            <person name="Pearson M."/>
            <person name="Poon T.W."/>
            <person name="Priest M."/>
            <person name="Roberts A."/>
            <person name="Saif S."/>
            <person name="Shea T."/>
            <person name="Sisk P."/>
            <person name="Sykes S."/>
            <person name="Wortman J."/>
            <person name="Nusbaum C."/>
            <person name="Birren B."/>
        </authorList>
    </citation>
    <scope>NUCLEOTIDE SEQUENCE [LARGE SCALE GENOMIC DNA]</scope>
    <source>
        <strain evidence="3">maculatus3</strain>
    </source>
</reference>
<accession>A0A182TAW6</accession>
<feature type="compositionally biased region" description="Basic and acidic residues" evidence="1">
    <location>
        <begin position="1"/>
        <end position="11"/>
    </location>
</feature>
<feature type="compositionally biased region" description="Basic and acidic residues" evidence="1">
    <location>
        <begin position="161"/>
        <end position="174"/>
    </location>
</feature>
<name>A0A182TAW6_9DIPT</name>
<feature type="region of interest" description="Disordered" evidence="1">
    <location>
        <begin position="1"/>
        <end position="228"/>
    </location>
</feature>
<dbReference type="VEuPathDB" id="VectorBase:AMAM023152"/>
<dbReference type="EnsemblMetazoa" id="AMAM023152-RA">
    <property type="protein sequence ID" value="AMAM023152-PA"/>
    <property type="gene ID" value="AMAM023152"/>
</dbReference>
<reference evidence="2" key="2">
    <citation type="submission" date="2020-05" db="UniProtKB">
        <authorList>
            <consortium name="EnsemblMetazoa"/>
        </authorList>
    </citation>
    <scope>IDENTIFICATION</scope>
    <source>
        <strain evidence="2">maculatus3</strain>
    </source>
</reference>
<sequence length="228" mass="24556">MNRMDESESTPKKRNPKQQQHEAAVAKDAVTKSGRKVKRPAHLDSPERALSASPSSEPRKSVAARAQKATEPGYAAATPGKRATTKEQATSPEEERSSRKTIASIKKTNSGKLDTPKGKAAKDSIVDDGVGVSKSGRKIKIPAKLAEFDSDVLSSPSRKNVVPEHDGPIEDKPAKTSTRTKTPAKSALKNIAVNDDDDDEEDNKKAARKTPGRRAKSVTPSDQPEEEE</sequence>
<evidence type="ECO:0000313" key="2">
    <source>
        <dbReference type="EnsemblMetazoa" id="AMAM023152-PA"/>
    </source>
</evidence>
<protein>
    <submittedName>
        <fullName evidence="2">Uncharacterized protein</fullName>
    </submittedName>
</protein>